<feature type="chain" id="PRO_5038520763" description="Trans-sialidase" evidence="2">
    <location>
        <begin position="35"/>
        <end position="98"/>
    </location>
</feature>
<accession>A0A9D3T5V5</accession>
<sequence>MWIGGAWGRGQEFGGHVCTPLLLFALSCSLCAQAAGVRVVSQAGESASRVSVAVVLFPTDPGEQEAASDGVTPAPTSEHDDDNSLLYTGLTGELLQFH</sequence>
<feature type="region of interest" description="Disordered" evidence="1">
    <location>
        <begin position="61"/>
        <end position="84"/>
    </location>
</feature>
<evidence type="ECO:0000256" key="2">
    <source>
        <dbReference type="SAM" id="SignalP"/>
    </source>
</evidence>
<feature type="signal peptide" evidence="2">
    <location>
        <begin position="1"/>
        <end position="34"/>
    </location>
</feature>
<evidence type="ECO:0000313" key="4">
    <source>
        <dbReference type="Proteomes" id="UP001046870"/>
    </source>
</evidence>
<comment type="caution">
    <text evidence="3">The sequence shown here is derived from an EMBL/GenBank/DDBJ whole genome shotgun (WGS) entry which is preliminary data.</text>
</comment>
<gene>
    <name evidence="3" type="ORF">MATL_G00122520</name>
</gene>
<evidence type="ECO:0000256" key="1">
    <source>
        <dbReference type="SAM" id="MobiDB-lite"/>
    </source>
</evidence>
<reference evidence="3" key="1">
    <citation type="submission" date="2021-01" db="EMBL/GenBank/DDBJ databases">
        <authorList>
            <person name="Zahm M."/>
            <person name="Roques C."/>
            <person name="Cabau C."/>
            <person name="Klopp C."/>
            <person name="Donnadieu C."/>
            <person name="Jouanno E."/>
            <person name="Lampietro C."/>
            <person name="Louis A."/>
            <person name="Herpin A."/>
            <person name="Echchiki A."/>
            <person name="Berthelot C."/>
            <person name="Parey E."/>
            <person name="Roest-Crollius H."/>
            <person name="Braasch I."/>
            <person name="Postlethwait J."/>
            <person name="Bobe J."/>
            <person name="Montfort J."/>
            <person name="Bouchez O."/>
            <person name="Begum T."/>
            <person name="Mejri S."/>
            <person name="Adams A."/>
            <person name="Chen W.-J."/>
            <person name="Guiguen Y."/>
        </authorList>
    </citation>
    <scope>NUCLEOTIDE SEQUENCE</scope>
    <source>
        <strain evidence="3">YG-15Mar2019-1</strain>
        <tissue evidence="3">Brain</tissue>
    </source>
</reference>
<organism evidence="3 4">
    <name type="scientific">Megalops atlanticus</name>
    <name type="common">Tarpon</name>
    <name type="synonym">Clupea gigantea</name>
    <dbReference type="NCBI Taxonomy" id="7932"/>
    <lineage>
        <taxon>Eukaryota</taxon>
        <taxon>Metazoa</taxon>
        <taxon>Chordata</taxon>
        <taxon>Craniata</taxon>
        <taxon>Vertebrata</taxon>
        <taxon>Euteleostomi</taxon>
        <taxon>Actinopterygii</taxon>
        <taxon>Neopterygii</taxon>
        <taxon>Teleostei</taxon>
        <taxon>Elopiformes</taxon>
        <taxon>Megalopidae</taxon>
        <taxon>Megalops</taxon>
    </lineage>
</organism>
<dbReference type="Proteomes" id="UP001046870">
    <property type="component" value="Chromosome 9"/>
</dbReference>
<name>A0A9D3T5V5_MEGAT</name>
<evidence type="ECO:0000313" key="3">
    <source>
        <dbReference type="EMBL" id="KAG7471255.1"/>
    </source>
</evidence>
<keyword evidence="4" id="KW-1185">Reference proteome</keyword>
<protein>
    <recommendedName>
        <fullName evidence="5">Trans-sialidase</fullName>
    </recommendedName>
</protein>
<keyword evidence="2" id="KW-0732">Signal</keyword>
<dbReference type="EMBL" id="JAFDVH010000009">
    <property type="protein sequence ID" value="KAG7471255.1"/>
    <property type="molecule type" value="Genomic_DNA"/>
</dbReference>
<proteinExistence type="predicted"/>
<dbReference type="OrthoDB" id="10528463at2759"/>
<dbReference type="AlphaFoldDB" id="A0A9D3T5V5"/>
<evidence type="ECO:0008006" key="5">
    <source>
        <dbReference type="Google" id="ProtNLM"/>
    </source>
</evidence>